<dbReference type="EMBL" id="JBBNAE010000001">
    <property type="protein sequence ID" value="KAK9153757.1"/>
    <property type="molecule type" value="Genomic_DNA"/>
</dbReference>
<keyword evidence="3" id="KW-1185">Reference proteome</keyword>
<gene>
    <name evidence="2" type="ORF">Sjap_001237</name>
</gene>
<feature type="region of interest" description="Disordered" evidence="1">
    <location>
        <begin position="1"/>
        <end position="44"/>
    </location>
</feature>
<evidence type="ECO:0000313" key="2">
    <source>
        <dbReference type="EMBL" id="KAK9153757.1"/>
    </source>
</evidence>
<name>A0AAP0PRH1_9MAGN</name>
<reference evidence="2 3" key="1">
    <citation type="submission" date="2024-01" db="EMBL/GenBank/DDBJ databases">
        <title>Genome assemblies of Stephania.</title>
        <authorList>
            <person name="Yang L."/>
        </authorList>
    </citation>
    <scope>NUCLEOTIDE SEQUENCE [LARGE SCALE GENOMIC DNA]</scope>
    <source>
        <strain evidence="2">QJT</strain>
        <tissue evidence="2">Leaf</tissue>
    </source>
</reference>
<organism evidence="2 3">
    <name type="scientific">Stephania japonica</name>
    <dbReference type="NCBI Taxonomy" id="461633"/>
    <lineage>
        <taxon>Eukaryota</taxon>
        <taxon>Viridiplantae</taxon>
        <taxon>Streptophyta</taxon>
        <taxon>Embryophyta</taxon>
        <taxon>Tracheophyta</taxon>
        <taxon>Spermatophyta</taxon>
        <taxon>Magnoliopsida</taxon>
        <taxon>Ranunculales</taxon>
        <taxon>Menispermaceae</taxon>
        <taxon>Menispermoideae</taxon>
        <taxon>Cissampelideae</taxon>
        <taxon>Stephania</taxon>
    </lineage>
</organism>
<accession>A0AAP0PRH1</accession>
<feature type="region of interest" description="Disordered" evidence="1">
    <location>
        <begin position="56"/>
        <end position="84"/>
    </location>
</feature>
<dbReference type="Proteomes" id="UP001417504">
    <property type="component" value="Unassembled WGS sequence"/>
</dbReference>
<protein>
    <submittedName>
        <fullName evidence="2">Uncharacterized protein</fullName>
    </submittedName>
</protein>
<feature type="compositionally biased region" description="Basic and acidic residues" evidence="1">
    <location>
        <begin position="56"/>
        <end position="70"/>
    </location>
</feature>
<proteinExistence type="predicted"/>
<evidence type="ECO:0000256" key="1">
    <source>
        <dbReference type="SAM" id="MobiDB-lite"/>
    </source>
</evidence>
<dbReference type="AlphaFoldDB" id="A0AAP0PRH1"/>
<evidence type="ECO:0000313" key="3">
    <source>
        <dbReference type="Proteomes" id="UP001417504"/>
    </source>
</evidence>
<comment type="caution">
    <text evidence="2">The sequence shown here is derived from an EMBL/GenBank/DDBJ whole genome shotgun (WGS) entry which is preliminary data.</text>
</comment>
<sequence length="84" mass="9698">MRGAGEGRARTDGERREQRVAKPRTEGERRGEVRTADRDVNERQKWEGKVNCRLIKEGEARSSYRGRRGEVQTNWGGRGEEQPD</sequence>